<dbReference type="GO" id="GO:0005460">
    <property type="term" value="F:UDP-glucose transmembrane transporter activity"/>
    <property type="evidence" value="ECO:0007669"/>
    <property type="project" value="TreeGrafter"/>
</dbReference>
<feature type="transmembrane region" description="Helical" evidence="8">
    <location>
        <begin position="157"/>
        <end position="175"/>
    </location>
</feature>
<evidence type="ECO:0000313" key="9">
    <source>
        <dbReference type="EMBL" id="KAK9504257.1"/>
    </source>
</evidence>
<evidence type="ECO:0000256" key="3">
    <source>
        <dbReference type="ARBA" id="ARBA00022448"/>
    </source>
</evidence>
<keyword evidence="7 8" id="KW-0472">Membrane</keyword>
<name>A0AAW1D134_9HEMI</name>
<gene>
    <name evidence="9" type="ORF">O3M35_010632</name>
</gene>
<protein>
    <recommendedName>
        <fullName evidence="11">Solute carrier family 35 member B1</fullName>
    </recommendedName>
</protein>
<organism evidence="9 10">
    <name type="scientific">Rhynocoris fuscipes</name>
    <dbReference type="NCBI Taxonomy" id="488301"/>
    <lineage>
        <taxon>Eukaryota</taxon>
        <taxon>Metazoa</taxon>
        <taxon>Ecdysozoa</taxon>
        <taxon>Arthropoda</taxon>
        <taxon>Hexapoda</taxon>
        <taxon>Insecta</taxon>
        <taxon>Pterygota</taxon>
        <taxon>Neoptera</taxon>
        <taxon>Paraneoptera</taxon>
        <taxon>Hemiptera</taxon>
        <taxon>Heteroptera</taxon>
        <taxon>Panheteroptera</taxon>
        <taxon>Cimicomorpha</taxon>
        <taxon>Reduviidae</taxon>
        <taxon>Harpactorinae</taxon>
        <taxon>Harpactorini</taxon>
        <taxon>Rhynocoris</taxon>
    </lineage>
</organism>
<reference evidence="9 10" key="1">
    <citation type="submission" date="2022-12" db="EMBL/GenBank/DDBJ databases">
        <title>Chromosome-level genome assembly of true bugs.</title>
        <authorList>
            <person name="Ma L."/>
            <person name="Li H."/>
        </authorList>
    </citation>
    <scope>NUCLEOTIDE SEQUENCE [LARGE SCALE GENOMIC DNA]</scope>
    <source>
        <strain evidence="9">Lab_2022b</strain>
    </source>
</reference>
<keyword evidence="5" id="KW-0256">Endoplasmic reticulum</keyword>
<dbReference type="Pfam" id="PF08449">
    <property type="entry name" value="UAA"/>
    <property type="match status" value="1"/>
</dbReference>
<sequence length="270" mass="30145">MPLLFVATCFNLLYAFILKNLNRVTTAEVKVPAIYSAVIALTYTLAMVTSFMALQWVSYPAQVIAKSAKPIPVLLMGILVANRTFPIRKYFIVVLVVFGVAMFMYKDNKAGKNHIGFGIGELLLASSLIMDGITNALQEKVMTLYKPRSEYFMFNTNKWAALFLGITIIITGEGLRCLSFIQRHPSALIQMFTICTCGAIGQYFIFMCITEFGTLTCSIITTTRKFFTVLGSVIIFGHTLKIGQWFGVACVFTGLFLDIYFGKTKKVIEK</sequence>
<evidence type="ECO:0000256" key="1">
    <source>
        <dbReference type="ARBA" id="ARBA00004477"/>
    </source>
</evidence>
<evidence type="ECO:0000256" key="2">
    <source>
        <dbReference type="ARBA" id="ARBA00010694"/>
    </source>
</evidence>
<dbReference type="EMBL" id="JAPXFL010000007">
    <property type="protein sequence ID" value="KAK9504257.1"/>
    <property type="molecule type" value="Genomic_DNA"/>
</dbReference>
<feature type="transmembrane region" description="Helical" evidence="8">
    <location>
        <begin position="87"/>
        <end position="105"/>
    </location>
</feature>
<dbReference type="Proteomes" id="UP001461498">
    <property type="component" value="Unassembled WGS sequence"/>
</dbReference>
<comment type="caution">
    <text evidence="9">The sequence shown here is derived from an EMBL/GenBank/DDBJ whole genome shotgun (WGS) entry which is preliminary data.</text>
</comment>
<dbReference type="GO" id="GO:0005459">
    <property type="term" value="F:UDP-galactose transmembrane transporter activity"/>
    <property type="evidence" value="ECO:0007669"/>
    <property type="project" value="TreeGrafter"/>
</dbReference>
<proteinExistence type="inferred from homology"/>
<keyword evidence="4 8" id="KW-0812">Transmembrane</keyword>
<evidence type="ECO:0000256" key="4">
    <source>
        <dbReference type="ARBA" id="ARBA00022692"/>
    </source>
</evidence>
<keyword evidence="6 8" id="KW-1133">Transmembrane helix</keyword>
<dbReference type="AlphaFoldDB" id="A0AAW1D134"/>
<dbReference type="SUPFAM" id="SSF103481">
    <property type="entry name" value="Multidrug resistance efflux transporter EmrE"/>
    <property type="match status" value="2"/>
</dbReference>
<evidence type="ECO:0000313" key="10">
    <source>
        <dbReference type="Proteomes" id="UP001461498"/>
    </source>
</evidence>
<accession>A0AAW1D134</accession>
<evidence type="ECO:0000256" key="5">
    <source>
        <dbReference type="ARBA" id="ARBA00022824"/>
    </source>
</evidence>
<evidence type="ECO:0000256" key="7">
    <source>
        <dbReference type="ARBA" id="ARBA00023136"/>
    </source>
</evidence>
<dbReference type="InterPro" id="IPR037185">
    <property type="entry name" value="EmrE-like"/>
</dbReference>
<keyword evidence="3" id="KW-0813">Transport</keyword>
<feature type="transmembrane region" description="Helical" evidence="8">
    <location>
        <begin position="242"/>
        <end position="261"/>
    </location>
</feature>
<comment type="similarity">
    <text evidence="2">Belongs to the nucleotide-sugar transporter family. SLC35B subfamily.</text>
</comment>
<feature type="transmembrane region" description="Helical" evidence="8">
    <location>
        <begin position="31"/>
        <end position="51"/>
    </location>
</feature>
<evidence type="ECO:0008006" key="11">
    <source>
        <dbReference type="Google" id="ProtNLM"/>
    </source>
</evidence>
<dbReference type="PANTHER" id="PTHR10778:SF10">
    <property type="entry name" value="SOLUTE CARRIER FAMILY 35 MEMBER B1"/>
    <property type="match status" value="1"/>
</dbReference>
<keyword evidence="10" id="KW-1185">Reference proteome</keyword>
<evidence type="ECO:0000256" key="8">
    <source>
        <dbReference type="SAM" id="Phobius"/>
    </source>
</evidence>
<dbReference type="GO" id="GO:0000139">
    <property type="term" value="C:Golgi membrane"/>
    <property type="evidence" value="ECO:0007669"/>
    <property type="project" value="TreeGrafter"/>
</dbReference>
<feature type="transmembrane region" description="Helical" evidence="8">
    <location>
        <begin position="117"/>
        <end position="137"/>
    </location>
</feature>
<dbReference type="GO" id="GO:0005789">
    <property type="term" value="C:endoplasmic reticulum membrane"/>
    <property type="evidence" value="ECO:0007669"/>
    <property type="project" value="UniProtKB-SubCell"/>
</dbReference>
<evidence type="ECO:0000256" key="6">
    <source>
        <dbReference type="ARBA" id="ARBA00022989"/>
    </source>
</evidence>
<comment type="subcellular location">
    <subcellularLocation>
        <location evidence="1">Endoplasmic reticulum membrane</location>
        <topology evidence="1">Multi-pass membrane protein</topology>
    </subcellularLocation>
</comment>
<dbReference type="PANTHER" id="PTHR10778">
    <property type="entry name" value="SOLUTE CARRIER FAMILY 35 MEMBER B"/>
    <property type="match status" value="1"/>
</dbReference>
<dbReference type="InterPro" id="IPR013657">
    <property type="entry name" value="SCL35B1-4/HUT1"/>
</dbReference>